<reference evidence="5 6" key="1">
    <citation type="submission" date="2025-04" db="UniProtKB">
        <authorList>
            <consortium name="RefSeq"/>
        </authorList>
    </citation>
    <scope>IDENTIFICATION</scope>
</reference>
<sequence length="1960" mass="222370">MSISHETDVRPGKKIKKKAKYSSNAEVNEQEQPINGFQASNKDQQKVKRKKRKADSNVEQYSPQKKSKENDNSTSGVDETINEDKESDREEMSAKEVHHITGKSLRNSFNSAEGLDMLRKFITICQENKQRDLASEYLHAGGSALEVLRLLDTSDKKSINNAMTVFSAMHIVIMKILAQYPQYYSSATEACRHLVNSHLSSVHAMLSAQSNAKHRRVILRLLAAVVSLGGSLPRELLNHLSLHTQVLDALTKHSRPSDSQSVRTCFIHFVLAFLVEGNITTIRALLDKRGLLSSIFPNLVYDSHTNVHLVLTTVRTYVLENPGISKTIKLHTFSTPVVQSLVSLYNWKGPKNWPGYKKHGSATSDVINLEEKEIALEAVHEFLLVLLTSNRHGIIFHDYTLGTSGRKHNQSVNIILQSLDRPWEHAKPLDLVVKILVACPDLVRSQFTYTEPFLEPRVSKKWVSVMQFIKKVIESMDGESCIKSCINELSVSQLISAVIALTMPLSILRKAIVPSLSHDNIIPRHVAMDVFTTMLTKLREFTKIIEDIYKDSSDLSQLKHGIADHILKNAPTLDTILSVWIKAFTPDTDTLSLTDEQIELIPTKSNHLAVILDLLLAYKDTCPGRLEAGFISNSDLQPTVLLTKLNDLANINEEELNDMKVKALQFLLALDSSVFDPSRELFSTVLPFLILLLDSPSSSAALHTRSTLISLLNTSGLFEACDDQTAVWIENFSSLHDANEKLEVANWLVKIIKSVLKHTNKYINQITKAEEIAGEQILSADRIADIFEELASKDAESDNIHSANLQSITLIPPILCAALENLKKNPNEVLLRYISYVTVNTLHYQVAPGTLVHLAQYTDELPARKYLLSWVQDGIPIPIKKHLAPKVVISKLSKVLLGDSNIDVKDIFIGDRKIAFTYNNENVEFTHSLNEYEVLSLLRMTLFYFTQFLQRGNFTAEQNSNYSLVIVSLLHIAKDLSNAENSCFIKECTRWIFTHPVILQYFSPLCKKKQELQKNFTRKFLDILEISVRLNEKHEIAELLLPFKEKTLVQLETAIKKYQNDSKVKNSSMVMEFIRMLQLNIKDIIRLFTIILKLPQENLLSQDKMSLSMWGIIIPNLLEISSKLRGCVERGESLTLDKNIIEKISSALAYLCRSDVDVSAWEISLHKYLLNYPHNIAGIDIGLFKSLMKKALNPKPIEFISFLISRNPKFIDPFIKYITSNKNTSNESDLVFSVLSGTLNCKWDVDFLKRVSQTYIKDIQKFFIEPKIEYKWIEKNLRAVMYIIDTNFDAEFCISVSNTILTNGDKLDAVNINYIELLECLFNKAATLQKNNANPLINFIQILVHITVATLKKESKNTSKLEVLCKKLCSAIERNKSKDTDFALPELSKNYSWPQFTRFSLKLGLKSSKAEKQESPLLKTLSALCNVAYKDNEEHEYIKTLFEMTVSHSEFINIMLSSSATKRDLVELLWVLVRKNNSVMAMTQIPLYLAAYNATLSESDQFILMLLRYYESHNIRLNDYQPYLWGNAAATHYSVKGEMDTALWRQPSTSQVLDLFSNEIVNNTIRNYPVHRSLKCEENVQAEDSVYDPAFYLPLLSYLLSDNNVVACHKVTKSGALALALLSCSSICEQTRMAGFTVISRFYFHLEATSSKEKLLWMHFVDSLKNGIALSESGLRNIRLSSLVTTFLARTSLVTTQPLNPLYSPLQSFLMAKPALDINTIPEFLQLFHSSEIEHEAHRHWILRVIRDGIKTEADMEMALKCFLFKMLLDFYSCALSTSKTKILILEVLESTVKLQKAAWILVSGYALLPWLHEAAESIDSRDMELFNTTVSLLKNLLKSIPQNHLKSGHARTMILSILLTLKSRLPKNVSLTCYTNYIEALKNTLTNKNICKGLSKKDVKDIIDMSKKLLGSINDCEDMLTYSCEFSVKTSDSLSNDELTIAKISLKELIFTWYNHRIK</sequence>
<keyword evidence="4" id="KW-1185">Reference proteome</keyword>
<dbReference type="RefSeq" id="XP_015600465.1">
    <property type="nucleotide sequence ID" value="XM_015744979.2"/>
</dbReference>
<proteinExistence type="predicted"/>
<dbReference type="GO" id="GO:0005730">
    <property type="term" value="C:nucleolus"/>
    <property type="evidence" value="ECO:0007669"/>
    <property type="project" value="TreeGrafter"/>
</dbReference>
<feature type="region of interest" description="Disordered" evidence="1">
    <location>
        <begin position="1"/>
        <end position="100"/>
    </location>
</feature>
<feature type="domain" description="URB1 N-terminal" evidence="2">
    <location>
        <begin position="146"/>
        <end position="464"/>
    </location>
</feature>
<dbReference type="GO" id="GO:0000463">
    <property type="term" value="P:maturation of LSU-rRNA from tricistronic rRNA transcript (SSU-rRNA, 5.8S rRNA, LSU-rRNA)"/>
    <property type="evidence" value="ECO:0007669"/>
    <property type="project" value="TreeGrafter"/>
</dbReference>
<name>A0AAJ7FNG5_CEPCN</name>
<gene>
    <name evidence="5 6" type="primary">LOC107270188</name>
</gene>
<dbReference type="InterPro" id="IPR032436">
    <property type="entry name" value="URB1_C"/>
</dbReference>
<dbReference type="InterPro" id="IPR039844">
    <property type="entry name" value="URB1"/>
</dbReference>
<dbReference type="Pfam" id="PF11707">
    <property type="entry name" value="Npa1"/>
    <property type="match status" value="1"/>
</dbReference>
<feature type="compositionally biased region" description="Basic and acidic residues" evidence="1">
    <location>
        <begin position="1"/>
        <end position="11"/>
    </location>
</feature>
<evidence type="ECO:0000259" key="3">
    <source>
        <dbReference type="Pfam" id="PF16201"/>
    </source>
</evidence>
<evidence type="ECO:0000256" key="1">
    <source>
        <dbReference type="SAM" id="MobiDB-lite"/>
    </source>
</evidence>
<dbReference type="Proteomes" id="UP000694920">
    <property type="component" value="Unplaced"/>
</dbReference>
<evidence type="ECO:0000313" key="5">
    <source>
        <dbReference type="RefSeq" id="XP_015600464.1"/>
    </source>
</evidence>
<evidence type="ECO:0000313" key="6">
    <source>
        <dbReference type="RefSeq" id="XP_015600465.1"/>
    </source>
</evidence>
<organism evidence="4 6">
    <name type="scientific">Cephus cinctus</name>
    <name type="common">Wheat stem sawfly</name>
    <dbReference type="NCBI Taxonomy" id="211228"/>
    <lineage>
        <taxon>Eukaryota</taxon>
        <taxon>Metazoa</taxon>
        <taxon>Ecdysozoa</taxon>
        <taxon>Arthropoda</taxon>
        <taxon>Hexapoda</taxon>
        <taxon>Insecta</taxon>
        <taxon>Pterygota</taxon>
        <taxon>Neoptera</taxon>
        <taxon>Endopterygota</taxon>
        <taxon>Hymenoptera</taxon>
        <taxon>Cephoidea</taxon>
        <taxon>Cephidae</taxon>
        <taxon>Cephus</taxon>
    </lineage>
</organism>
<feature type="compositionally biased region" description="Polar residues" evidence="1">
    <location>
        <begin position="21"/>
        <end position="41"/>
    </location>
</feature>
<dbReference type="RefSeq" id="XP_015600464.1">
    <property type="nucleotide sequence ID" value="XM_015744978.2"/>
</dbReference>
<dbReference type="PANTHER" id="PTHR13500:SF0">
    <property type="entry name" value="NUCLEOLAR PRE-RIBOSOMAL-ASSOCIATED PROTEIN 1"/>
    <property type="match status" value="1"/>
</dbReference>
<dbReference type="PANTHER" id="PTHR13500">
    <property type="entry name" value="NUCLEOLAR PRERIBOSOMAL-ASSOCIATED PROTEIN 1"/>
    <property type="match status" value="1"/>
</dbReference>
<dbReference type="InterPro" id="IPR021714">
    <property type="entry name" value="URB1_N"/>
</dbReference>
<evidence type="ECO:0000259" key="2">
    <source>
        <dbReference type="Pfam" id="PF11707"/>
    </source>
</evidence>
<dbReference type="KEGG" id="ccin:107270188"/>
<dbReference type="GO" id="GO:0000466">
    <property type="term" value="P:maturation of 5.8S rRNA from tricistronic rRNA transcript (SSU-rRNA, 5.8S rRNA, LSU-rRNA)"/>
    <property type="evidence" value="ECO:0007669"/>
    <property type="project" value="TreeGrafter"/>
</dbReference>
<dbReference type="Pfam" id="PF16201">
    <property type="entry name" value="NopRA1"/>
    <property type="match status" value="1"/>
</dbReference>
<dbReference type="GeneID" id="107270188"/>
<protein>
    <submittedName>
        <fullName evidence="5 6">Nucleolar pre-ribosomal-associated protein 1</fullName>
    </submittedName>
</protein>
<feature type="domain" description="URB1 C-terminal" evidence="3">
    <location>
        <begin position="1617"/>
        <end position="1811"/>
    </location>
</feature>
<evidence type="ECO:0000313" key="4">
    <source>
        <dbReference type="Proteomes" id="UP000694920"/>
    </source>
</evidence>
<accession>A0AAJ7FNG5</accession>
<feature type="compositionally biased region" description="Basic and acidic residues" evidence="1">
    <location>
        <begin position="82"/>
        <end position="99"/>
    </location>
</feature>